<evidence type="ECO:0000313" key="1">
    <source>
        <dbReference type="EMBL" id="KIK16021.1"/>
    </source>
</evidence>
<keyword evidence="2" id="KW-1185">Reference proteome</keyword>
<name>A0A0C9YHD3_9AGAM</name>
<reference evidence="2" key="2">
    <citation type="submission" date="2015-01" db="EMBL/GenBank/DDBJ databases">
        <title>Evolutionary Origins and Diversification of the Mycorrhizal Mutualists.</title>
        <authorList>
            <consortium name="DOE Joint Genome Institute"/>
            <consortium name="Mycorrhizal Genomics Consortium"/>
            <person name="Kohler A."/>
            <person name="Kuo A."/>
            <person name="Nagy L.G."/>
            <person name="Floudas D."/>
            <person name="Copeland A."/>
            <person name="Barry K.W."/>
            <person name="Cichocki N."/>
            <person name="Veneault-Fourrey C."/>
            <person name="LaButti K."/>
            <person name="Lindquist E.A."/>
            <person name="Lipzen A."/>
            <person name="Lundell T."/>
            <person name="Morin E."/>
            <person name="Murat C."/>
            <person name="Riley R."/>
            <person name="Ohm R."/>
            <person name="Sun H."/>
            <person name="Tunlid A."/>
            <person name="Henrissat B."/>
            <person name="Grigoriev I.V."/>
            <person name="Hibbett D.S."/>
            <person name="Martin F."/>
        </authorList>
    </citation>
    <scope>NUCLEOTIDE SEQUENCE [LARGE SCALE GENOMIC DNA]</scope>
    <source>
        <strain evidence="2">441</strain>
    </source>
</reference>
<sequence length="51" mass="5605">MSVRVFAQRQADGVGSLLCSLIMISVRAEFTPFCVIIAFDVTGVQDQTRKV</sequence>
<organism evidence="1 2">
    <name type="scientific">Pisolithus microcarpus 441</name>
    <dbReference type="NCBI Taxonomy" id="765257"/>
    <lineage>
        <taxon>Eukaryota</taxon>
        <taxon>Fungi</taxon>
        <taxon>Dikarya</taxon>
        <taxon>Basidiomycota</taxon>
        <taxon>Agaricomycotina</taxon>
        <taxon>Agaricomycetes</taxon>
        <taxon>Agaricomycetidae</taxon>
        <taxon>Boletales</taxon>
        <taxon>Sclerodermatineae</taxon>
        <taxon>Pisolithaceae</taxon>
        <taxon>Pisolithus</taxon>
    </lineage>
</organism>
<dbReference type="HOGENOM" id="CLU_3107265_0_0_1"/>
<accession>A0A0C9YHD3</accession>
<dbReference type="AlphaFoldDB" id="A0A0C9YHD3"/>
<proteinExistence type="predicted"/>
<gene>
    <name evidence="1" type="ORF">PISMIDRAFT_686783</name>
</gene>
<protein>
    <submittedName>
        <fullName evidence="1">Uncharacterized protein</fullName>
    </submittedName>
</protein>
<dbReference type="Proteomes" id="UP000054018">
    <property type="component" value="Unassembled WGS sequence"/>
</dbReference>
<dbReference type="EMBL" id="KN833869">
    <property type="protein sequence ID" value="KIK16021.1"/>
    <property type="molecule type" value="Genomic_DNA"/>
</dbReference>
<evidence type="ECO:0000313" key="2">
    <source>
        <dbReference type="Proteomes" id="UP000054018"/>
    </source>
</evidence>
<reference evidence="1 2" key="1">
    <citation type="submission" date="2014-04" db="EMBL/GenBank/DDBJ databases">
        <authorList>
            <consortium name="DOE Joint Genome Institute"/>
            <person name="Kuo A."/>
            <person name="Kohler A."/>
            <person name="Costa M.D."/>
            <person name="Nagy L.G."/>
            <person name="Floudas D."/>
            <person name="Copeland A."/>
            <person name="Barry K.W."/>
            <person name="Cichocki N."/>
            <person name="Veneault-Fourrey C."/>
            <person name="LaButti K."/>
            <person name="Lindquist E.A."/>
            <person name="Lipzen A."/>
            <person name="Lundell T."/>
            <person name="Morin E."/>
            <person name="Murat C."/>
            <person name="Sun H."/>
            <person name="Tunlid A."/>
            <person name="Henrissat B."/>
            <person name="Grigoriev I.V."/>
            <person name="Hibbett D.S."/>
            <person name="Martin F."/>
            <person name="Nordberg H.P."/>
            <person name="Cantor M.N."/>
            <person name="Hua S.X."/>
        </authorList>
    </citation>
    <scope>NUCLEOTIDE SEQUENCE [LARGE SCALE GENOMIC DNA]</scope>
    <source>
        <strain evidence="1 2">441</strain>
    </source>
</reference>